<proteinExistence type="predicted"/>
<keyword evidence="1" id="KW-0812">Transmembrane</keyword>
<organism evidence="2 3">
    <name type="scientific">Methanobacterium spitsbergense</name>
    <dbReference type="NCBI Taxonomy" id="2874285"/>
    <lineage>
        <taxon>Archaea</taxon>
        <taxon>Methanobacteriati</taxon>
        <taxon>Methanobacteriota</taxon>
        <taxon>Methanomada group</taxon>
        <taxon>Methanobacteria</taxon>
        <taxon>Methanobacteriales</taxon>
        <taxon>Methanobacteriaceae</taxon>
        <taxon>Methanobacterium</taxon>
    </lineage>
</organism>
<dbReference type="RefSeq" id="WP_223792514.1">
    <property type="nucleotide sequence ID" value="NZ_JAIOUQ010000016.1"/>
</dbReference>
<keyword evidence="1" id="KW-0472">Membrane</keyword>
<comment type="caution">
    <text evidence="2">The sequence shown here is derived from an EMBL/GenBank/DDBJ whole genome shotgun (WGS) entry which is preliminary data.</text>
</comment>
<evidence type="ECO:0000313" key="2">
    <source>
        <dbReference type="EMBL" id="MBZ2166980.1"/>
    </source>
</evidence>
<gene>
    <name evidence="2" type="ORF">K8N75_13125</name>
</gene>
<feature type="transmembrane region" description="Helical" evidence="1">
    <location>
        <begin position="26"/>
        <end position="48"/>
    </location>
</feature>
<keyword evidence="1" id="KW-1133">Transmembrane helix</keyword>
<keyword evidence="3" id="KW-1185">Reference proteome</keyword>
<dbReference type="AlphaFoldDB" id="A0A8T5V0K4"/>
<evidence type="ECO:0000256" key="1">
    <source>
        <dbReference type="SAM" id="Phobius"/>
    </source>
</evidence>
<dbReference type="Proteomes" id="UP000825933">
    <property type="component" value="Unassembled WGS sequence"/>
</dbReference>
<dbReference type="EMBL" id="JAIOUQ010000016">
    <property type="protein sequence ID" value="MBZ2166980.1"/>
    <property type="molecule type" value="Genomic_DNA"/>
</dbReference>
<sequence>MSVHKYEVLKLKRSKQPRFTKEQQEAILVIMTISLAFIAFIVFSFMLITPAFTGG</sequence>
<protein>
    <submittedName>
        <fullName evidence="2">Uncharacterized protein</fullName>
    </submittedName>
</protein>
<reference evidence="3" key="1">
    <citation type="journal article" date="2022" name="Microbiol. Resour. Announc.">
        <title>Draft Genome Sequence of a Methanogenic Archaeon from West Spitsbergen Permafrost.</title>
        <authorList>
            <person name="Trubitsyn V."/>
            <person name="Rivkina E."/>
            <person name="Shcherbakova V."/>
        </authorList>
    </citation>
    <scope>NUCLEOTIDE SEQUENCE [LARGE SCALE GENOMIC DNA]</scope>
    <source>
        <strain evidence="3">VT</strain>
    </source>
</reference>
<name>A0A8T5V0K4_9EURY</name>
<accession>A0A8T5V0K4</accession>
<evidence type="ECO:0000313" key="3">
    <source>
        <dbReference type="Proteomes" id="UP000825933"/>
    </source>
</evidence>